<proteinExistence type="predicted"/>
<organism evidence="4 5">
    <name type="scientific">Plasmodium fragile</name>
    <dbReference type="NCBI Taxonomy" id="5857"/>
    <lineage>
        <taxon>Eukaryota</taxon>
        <taxon>Sar</taxon>
        <taxon>Alveolata</taxon>
        <taxon>Apicomplexa</taxon>
        <taxon>Aconoidasida</taxon>
        <taxon>Haemosporida</taxon>
        <taxon>Plasmodiidae</taxon>
        <taxon>Plasmodium</taxon>
        <taxon>Plasmodium (Plasmodium)</taxon>
    </lineage>
</organism>
<dbReference type="GeneID" id="24266502"/>
<dbReference type="EMBL" id="KQ001654">
    <property type="protein sequence ID" value="KJP89102.1"/>
    <property type="molecule type" value="Genomic_DNA"/>
</dbReference>
<evidence type="ECO:0000256" key="2">
    <source>
        <dbReference type="SAM" id="SignalP"/>
    </source>
</evidence>
<dbReference type="InterPro" id="IPR044885">
    <property type="entry name" value="PRESA_N_sf"/>
</dbReference>
<feature type="compositionally biased region" description="Basic and acidic residues" evidence="1">
    <location>
        <begin position="53"/>
        <end position="69"/>
    </location>
</feature>
<protein>
    <recommendedName>
        <fullName evidence="3">Plasmodium RESA N-terminal domain-containing protein</fullName>
    </recommendedName>
</protein>
<evidence type="ECO:0000256" key="1">
    <source>
        <dbReference type="SAM" id="MobiDB-lite"/>
    </source>
</evidence>
<dbReference type="AlphaFoldDB" id="A0A0D9QQQ6"/>
<dbReference type="Proteomes" id="UP000054561">
    <property type="component" value="Unassembled WGS sequence"/>
</dbReference>
<dbReference type="RefSeq" id="XP_012334247.1">
    <property type="nucleotide sequence ID" value="XM_012478824.1"/>
</dbReference>
<feature type="region of interest" description="Disordered" evidence="1">
    <location>
        <begin position="49"/>
        <end position="129"/>
    </location>
</feature>
<sequence length="292" mass="33044">MFSAPRVFFSVFTLMNIVLLNGDLPSQNALSLGGAGLKASRQLAQATLDADEHDAAHDLSNSWDDKDSNEGEQSEVSSDATSSSEKEEQEEDKEVEKEEEKEVEKEVEKEDDHKNSEDNINDDRDDDDDYPGLDIAGLLKEHLFVVPKEKAKLLLDECNRIQVLDSDRAVENLFVELYDLSLKYELTEDQQMDIWSEFLDDITTHVTDMSDYFNDIYEFYMNASTVETVFFVHSLINFLDLWTRNIELIEKNWSALFAEKAAAYKDATPEGMLGKAGTEFTQEAEVSTAASS</sequence>
<evidence type="ECO:0000313" key="4">
    <source>
        <dbReference type="EMBL" id="KJP89102.1"/>
    </source>
</evidence>
<feature type="compositionally biased region" description="Low complexity" evidence="1">
    <location>
        <begin position="74"/>
        <end position="83"/>
    </location>
</feature>
<accession>A0A0D9QQQ6</accession>
<dbReference type="Pfam" id="PF09687">
    <property type="entry name" value="PRESAN"/>
    <property type="match status" value="1"/>
</dbReference>
<dbReference type="OrthoDB" id="387557at2759"/>
<dbReference type="InterPro" id="IPR019111">
    <property type="entry name" value="PRESA_N"/>
</dbReference>
<feature type="signal peptide" evidence="2">
    <location>
        <begin position="1"/>
        <end position="22"/>
    </location>
</feature>
<evidence type="ECO:0000259" key="3">
    <source>
        <dbReference type="Pfam" id="PF09687"/>
    </source>
</evidence>
<dbReference type="VEuPathDB" id="PlasmoDB:AK88_01188"/>
<feature type="chain" id="PRO_5002344149" description="Plasmodium RESA N-terminal domain-containing protein" evidence="2">
    <location>
        <begin position="23"/>
        <end position="292"/>
    </location>
</feature>
<gene>
    <name evidence="4" type="ORF">AK88_01188</name>
</gene>
<name>A0A0D9QQQ6_PLAFR</name>
<feature type="domain" description="Plasmodium RESA N-terminal" evidence="3">
    <location>
        <begin position="138"/>
        <end position="253"/>
    </location>
</feature>
<reference evidence="4 5" key="1">
    <citation type="submission" date="2014-03" db="EMBL/GenBank/DDBJ databases">
        <title>The Genome Sequence of Plasmodium fragile nilgiri.</title>
        <authorList>
            <consortium name="The Broad Institute Genomics Platform"/>
            <consortium name="The Broad Institute Genome Sequencing Center for Infectious Disease"/>
            <person name="Neafsey D."/>
            <person name="Duraisingh M."/>
            <person name="Young S.K."/>
            <person name="Zeng Q."/>
            <person name="Gargeya S."/>
            <person name="Abouelleil A."/>
            <person name="Alvarado L."/>
            <person name="Chapman S.B."/>
            <person name="Gainer-Dewar J."/>
            <person name="Goldberg J."/>
            <person name="Griggs A."/>
            <person name="Gujja S."/>
            <person name="Hansen M."/>
            <person name="Howarth C."/>
            <person name="Imamovic A."/>
            <person name="Larimer J."/>
            <person name="Pearson M."/>
            <person name="Poon T.W."/>
            <person name="Priest M."/>
            <person name="Roberts A."/>
            <person name="Saif S."/>
            <person name="Shea T."/>
            <person name="Sykes S."/>
            <person name="Wortman J."/>
            <person name="Nusbaum C."/>
            <person name="Birren B."/>
        </authorList>
    </citation>
    <scope>NUCLEOTIDE SEQUENCE [LARGE SCALE GENOMIC DNA]</scope>
    <source>
        <strain evidence="5">nilgiri</strain>
    </source>
</reference>
<keyword evidence="5" id="KW-1185">Reference proteome</keyword>
<feature type="compositionally biased region" description="Acidic residues" evidence="1">
    <location>
        <begin position="119"/>
        <end position="129"/>
    </location>
</feature>
<evidence type="ECO:0000313" key="5">
    <source>
        <dbReference type="Proteomes" id="UP000054561"/>
    </source>
</evidence>
<keyword evidence="2" id="KW-0732">Signal</keyword>
<feature type="compositionally biased region" description="Basic and acidic residues" evidence="1">
    <location>
        <begin position="94"/>
        <end position="117"/>
    </location>
</feature>
<dbReference type="Gene3D" id="6.10.280.180">
    <property type="entry name" value="Plasmodium RESA, N-terminal helical domain"/>
    <property type="match status" value="1"/>
</dbReference>